<dbReference type="Proteomes" id="UP001187192">
    <property type="component" value="Unassembled WGS sequence"/>
</dbReference>
<dbReference type="AlphaFoldDB" id="A0AA88A7I0"/>
<dbReference type="EMBL" id="BTGU01000022">
    <property type="protein sequence ID" value="GMN46072.1"/>
    <property type="molecule type" value="Genomic_DNA"/>
</dbReference>
<gene>
    <name evidence="1" type="ORF">TIFTF001_015259</name>
</gene>
<organism evidence="1 2">
    <name type="scientific">Ficus carica</name>
    <name type="common">Common fig</name>
    <dbReference type="NCBI Taxonomy" id="3494"/>
    <lineage>
        <taxon>Eukaryota</taxon>
        <taxon>Viridiplantae</taxon>
        <taxon>Streptophyta</taxon>
        <taxon>Embryophyta</taxon>
        <taxon>Tracheophyta</taxon>
        <taxon>Spermatophyta</taxon>
        <taxon>Magnoliopsida</taxon>
        <taxon>eudicotyledons</taxon>
        <taxon>Gunneridae</taxon>
        <taxon>Pentapetalae</taxon>
        <taxon>rosids</taxon>
        <taxon>fabids</taxon>
        <taxon>Rosales</taxon>
        <taxon>Moraceae</taxon>
        <taxon>Ficeae</taxon>
        <taxon>Ficus</taxon>
    </lineage>
</organism>
<comment type="caution">
    <text evidence="1">The sequence shown here is derived from an EMBL/GenBank/DDBJ whole genome shotgun (WGS) entry which is preliminary data.</text>
</comment>
<accession>A0AA88A7I0</accession>
<proteinExistence type="predicted"/>
<sequence length="94" mass="10408">MISMWSEMLFDELGGSLMISLMLWILTVCFGAEQAVLGEGKLTLLDLGMNKEGSLIDLARADPSCLQTDTCTLIDLEVMSMSVDSRVELPYRLM</sequence>
<reference evidence="1" key="1">
    <citation type="submission" date="2023-07" db="EMBL/GenBank/DDBJ databases">
        <title>draft genome sequence of fig (Ficus carica).</title>
        <authorList>
            <person name="Takahashi T."/>
            <person name="Nishimura K."/>
        </authorList>
    </citation>
    <scope>NUCLEOTIDE SEQUENCE</scope>
</reference>
<name>A0AA88A7I0_FICCA</name>
<protein>
    <submittedName>
        <fullName evidence="1">Uncharacterized protein</fullName>
    </submittedName>
</protein>
<evidence type="ECO:0000313" key="1">
    <source>
        <dbReference type="EMBL" id="GMN46072.1"/>
    </source>
</evidence>
<keyword evidence="2" id="KW-1185">Reference proteome</keyword>
<evidence type="ECO:0000313" key="2">
    <source>
        <dbReference type="Proteomes" id="UP001187192"/>
    </source>
</evidence>